<evidence type="ECO:0000313" key="6">
    <source>
        <dbReference type="Proteomes" id="UP000095651"/>
    </source>
</evidence>
<gene>
    <name evidence="5" type="ORF">ERS852407_04154</name>
</gene>
<dbReference type="Gene3D" id="3.30.1490.360">
    <property type="match status" value="1"/>
</dbReference>
<reference evidence="5 6" key="1">
    <citation type="submission" date="2015-09" db="EMBL/GenBank/DDBJ databases">
        <authorList>
            <consortium name="Pathogen Informatics"/>
        </authorList>
    </citation>
    <scope>NUCLEOTIDE SEQUENCE [LARGE SCALE GENOMIC DNA]</scope>
    <source>
        <strain evidence="5 6">2789STDY5608850</strain>
    </source>
</reference>
<dbReference type="AlphaFoldDB" id="A0A174IC34"/>
<dbReference type="Proteomes" id="UP000095651">
    <property type="component" value="Unassembled WGS sequence"/>
</dbReference>
<dbReference type="RefSeq" id="WP_055658043.1">
    <property type="nucleotide sequence ID" value="NZ_CABIXC010000013.1"/>
</dbReference>
<comment type="similarity">
    <text evidence="1">Belongs to the myoviridae tail sheath protein family.</text>
</comment>
<dbReference type="Gene3D" id="3.40.50.11790">
    <property type="match status" value="1"/>
</dbReference>
<dbReference type="Pfam" id="PF04984">
    <property type="entry name" value="Phage_sheath_1"/>
    <property type="match status" value="1"/>
</dbReference>
<dbReference type="EMBL" id="CYZE01000013">
    <property type="protein sequence ID" value="CUO84802.1"/>
    <property type="molecule type" value="Genomic_DNA"/>
</dbReference>
<dbReference type="InterPro" id="IPR035089">
    <property type="entry name" value="Phage_sheath_subtilisin"/>
</dbReference>
<dbReference type="Gene3D" id="3.30.360.90">
    <property type="match status" value="1"/>
</dbReference>
<evidence type="ECO:0000259" key="3">
    <source>
        <dbReference type="Pfam" id="PF17482"/>
    </source>
</evidence>
<evidence type="ECO:0000259" key="4">
    <source>
        <dbReference type="Pfam" id="PF22671"/>
    </source>
</evidence>
<feature type="domain" description="Tail sheath protein subtilisin-like" evidence="2">
    <location>
        <begin position="91"/>
        <end position="239"/>
    </location>
</feature>
<dbReference type="Pfam" id="PF22671">
    <property type="entry name" value="Gp18_domIII_N"/>
    <property type="match status" value="1"/>
</dbReference>
<feature type="domain" description="Tail sheath protein Gp18-like" evidence="4">
    <location>
        <begin position="32"/>
        <end position="86"/>
    </location>
</feature>
<sequence length="347" mass="36850">MAGTWESQNKVLPGAYINIRTNEPLSITPGDRGIVVILQEMSAGADGAVYTITATEAAWPDGVTAIDKKLAAEALKKAKTVLVYKLKASHKAADVTAALAALKTVQFNTLCYPYDGEGEEVNKTAIATWIKAMRDDEGVKCQAVLANHVADSEGIINVVQGIIMPGNQELTAAEVTAWVAGSTAGASITTSNTGMVYAGAIDVKPRMTKSEMEAAVTAGKFIFKVDTAQNVSVVYDINSLTAVTAEKGKMFTKNRVIRTVDNIANDITKIFEANYVGKVNNNDEGRSLLKASLVDYFTTLQAMGAVQNFVTDDVAVTKGNDSDAVVIEAAVQPVDSVEKIYITVNLS</sequence>
<name>A0A174IC34_9FIRM</name>
<feature type="domain" description="Tail sheath protein C-terminal" evidence="3">
    <location>
        <begin position="246"/>
        <end position="346"/>
    </location>
</feature>
<evidence type="ECO:0000256" key="1">
    <source>
        <dbReference type="ARBA" id="ARBA00008005"/>
    </source>
</evidence>
<dbReference type="InterPro" id="IPR020287">
    <property type="entry name" value="Tail_sheath_C"/>
</dbReference>
<dbReference type="Gene3D" id="3.30.1370.220">
    <property type="match status" value="1"/>
</dbReference>
<organism evidence="5 6">
    <name type="scientific">Hungatella hathewayi</name>
    <dbReference type="NCBI Taxonomy" id="154046"/>
    <lineage>
        <taxon>Bacteria</taxon>
        <taxon>Bacillati</taxon>
        <taxon>Bacillota</taxon>
        <taxon>Clostridia</taxon>
        <taxon>Lachnospirales</taxon>
        <taxon>Lachnospiraceae</taxon>
        <taxon>Hungatella</taxon>
    </lineage>
</organism>
<protein>
    <submittedName>
        <fullName evidence="5">Phage tail sheath protein</fullName>
    </submittedName>
</protein>
<dbReference type="InterPro" id="IPR054564">
    <property type="entry name" value="Gp18_domIII_N"/>
</dbReference>
<dbReference type="Pfam" id="PF17482">
    <property type="entry name" value="Phage_sheath_1C"/>
    <property type="match status" value="1"/>
</dbReference>
<accession>A0A174IC34</accession>
<evidence type="ECO:0000313" key="5">
    <source>
        <dbReference type="EMBL" id="CUO84802.1"/>
    </source>
</evidence>
<proteinExistence type="inferred from homology"/>
<evidence type="ECO:0000259" key="2">
    <source>
        <dbReference type="Pfam" id="PF04984"/>
    </source>
</evidence>